<accession>A0A6P5R7F1</accession>
<keyword evidence="11" id="KW-0325">Glycoprotein</keyword>
<dbReference type="InterPro" id="IPR011009">
    <property type="entry name" value="Kinase-like_dom_sf"/>
</dbReference>
<dbReference type="PANTHER" id="PTHR27005:SF468">
    <property type="entry name" value="OS01G0310500 PROTEIN"/>
    <property type="match status" value="1"/>
</dbReference>
<keyword evidence="19" id="KW-1185">Reference proteome</keyword>
<dbReference type="PROSITE" id="PS50011">
    <property type="entry name" value="PROTEIN_KINASE_DOM"/>
    <property type="match status" value="1"/>
</dbReference>
<evidence type="ECO:0000256" key="4">
    <source>
        <dbReference type="ARBA" id="ARBA00022679"/>
    </source>
</evidence>
<protein>
    <submittedName>
        <fullName evidence="20">Wall-associated receptor kinase 2-like</fullName>
    </submittedName>
</protein>
<dbReference type="PROSITE" id="PS50026">
    <property type="entry name" value="EGF_3"/>
    <property type="match status" value="1"/>
</dbReference>
<keyword evidence="7 13" id="KW-0547">Nucleotide-binding</keyword>
<dbReference type="SMR" id="A0A6P5R7F1"/>
<keyword evidence="8" id="KW-0418">Kinase</keyword>
<keyword evidence="15" id="KW-0472">Membrane</keyword>
<dbReference type="PROSITE" id="PS00107">
    <property type="entry name" value="PROTEIN_KINASE_ATP"/>
    <property type="match status" value="1"/>
</dbReference>
<name>A0A6P5R7F1_PRUAV</name>
<dbReference type="GeneID" id="110745091"/>
<dbReference type="RefSeq" id="XP_021800860.1">
    <property type="nucleotide sequence ID" value="XM_021945168.1"/>
</dbReference>
<evidence type="ECO:0000256" key="5">
    <source>
        <dbReference type="ARBA" id="ARBA00022729"/>
    </source>
</evidence>
<dbReference type="SMART" id="SM00181">
    <property type="entry name" value="EGF"/>
    <property type="match status" value="2"/>
</dbReference>
<dbReference type="InterPro" id="IPR049883">
    <property type="entry name" value="NOTCH1_EGF-like"/>
</dbReference>
<keyword evidence="5 16" id="KW-0732">Signal</keyword>
<feature type="domain" description="EGF-like" evidence="18">
    <location>
        <begin position="301"/>
        <end position="341"/>
    </location>
</feature>
<keyword evidence="4" id="KW-0808">Transferase</keyword>
<dbReference type="GO" id="GO:0005886">
    <property type="term" value="C:plasma membrane"/>
    <property type="evidence" value="ECO:0007669"/>
    <property type="project" value="TreeGrafter"/>
</dbReference>
<reference evidence="20" key="1">
    <citation type="submission" date="2025-08" db="UniProtKB">
        <authorList>
            <consortium name="RefSeq"/>
        </authorList>
    </citation>
    <scope>IDENTIFICATION</scope>
</reference>
<dbReference type="InterPro" id="IPR017441">
    <property type="entry name" value="Protein_kinase_ATP_BS"/>
</dbReference>
<dbReference type="Pfam" id="PF13947">
    <property type="entry name" value="GUB_WAK_bind"/>
    <property type="match status" value="1"/>
</dbReference>
<comment type="caution">
    <text evidence="12">Lacks conserved residue(s) required for the propagation of feature annotation.</text>
</comment>
<keyword evidence="3 12" id="KW-0245">EGF-like domain</keyword>
<evidence type="ECO:0000256" key="11">
    <source>
        <dbReference type="ARBA" id="ARBA00023180"/>
    </source>
</evidence>
<dbReference type="PANTHER" id="PTHR27005">
    <property type="entry name" value="WALL-ASSOCIATED RECEPTOR KINASE-LIKE 21"/>
    <property type="match status" value="1"/>
</dbReference>
<feature type="signal peptide" evidence="16">
    <location>
        <begin position="1"/>
        <end position="27"/>
    </location>
</feature>
<dbReference type="CDD" id="cd00054">
    <property type="entry name" value="EGF_CA"/>
    <property type="match status" value="1"/>
</dbReference>
<dbReference type="Pfam" id="PF12661">
    <property type="entry name" value="hEGF"/>
    <property type="match status" value="1"/>
</dbReference>
<dbReference type="Pfam" id="PF07645">
    <property type="entry name" value="EGF_CA"/>
    <property type="match status" value="1"/>
</dbReference>
<dbReference type="InterPro" id="IPR045274">
    <property type="entry name" value="WAK-like"/>
</dbReference>
<dbReference type="GO" id="GO:0004674">
    <property type="term" value="F:protein serine/threonine kinase activity"/>
    <property type="evidence" value="ECO:0007669"/>
    <property type="project" value="UniProtKB-KW"/>
</dbReference>
<feature type="compositionally biased region" description="Basic and acidic residues" evidence="14">
    <location>
        <begin position="687"/>
        <end position="696"/>
    </location>
</feature>
<keyword evidence="9 13" id="KW-0067">ATP-binding</keyword>
<dbReference type="KEGG" id="pavi:110745091"/>
<keyword evidence="15" id="KW-1133">Transmembrane helix</keyword>
<comment type="subcellular location">
    <subcellularLocation>
        <location evidence="1">Membrane</location>
        <topology evidence="1">Single-pass type I membrane protein</topology>
    </subcellularLocation>
</comment>
<evidence type="ECO:0000256" key="3">
    <source>
        <dbReference type="ARBA" id="ARBA00022536"/>
    </source>
</evidence>
<evidence type="ECO:0000256" key="1">
    <source>
        <dbReference type="ARBA" id="ARBA00004479"/>
    </source>
</evidence>
<dbReference type="Gene3D" id="3.30.200.20">
    <property type="entry name" value="Phosphorylase Kinase, domain 1"/>
    <property type="match status" value="1"/>
</dbReference>
<evidence type="ECO:0000256" key="9">
    <source>
        <dbReference type="ARBA" id="ARBA00022840"/>
    </source>
</evidence>
<dbReference type="PROSITE" id="PS01187">
    <property type="entry name" value="EGF_CA"/>
    <property type="match status" value="1"/>
</dbReference>
<feature type="transmembrane region" description="Helical" evidence="15">
    <location>
        <begin position="349"/>
        <end position="371"/>
    </location>
</feature>
<dbReference type="PROSITE" id="PS01186">
    <property type="entry name" value="EGF_2"/>
    <property type="match status" value="2"/>
</dbReference>
<dbReference type="Gramene" id="Pav_sc0004485.1_g010.1.mk:mrna">
    <property type="protein sequence ID" value="Pav_sc0004485.1_g010.1.mk:mrna"/>
    <property type="gene ID" value="Pav_sc0004485.1_g010.1.mk"/>
</dbReference>
<dbReference type="GO" id="GO:0030247">
    <property type="term" value="F:polysaccharide binding"/>
    <property type="evidence" value="ECO:0007669"/>
    <property type="project" value="InterPro"/>
</dbReference>
<evidence type="ECO:0000256" key="15">
    <source>
        <dbReference type="SAM" id="Phobius"/>
    </source>
</evidence>
<dbReference type="InterPro" id="IPR013032">
    <property type="entry name" value="EGF-like_CS"/>
</dbReference>
<proteinExistence type="predicted"/>
<evidence type="ECO:0000256" key="6">
    <source>
        <dbReference type="ARBA" id="ARBA00022737"/>
    </source>
</evidence>
<dbReference type="Gene3D" id="2.10.25.10">
    <property type="entry name" value="Laminin"/>
    <property type="match status" value="2"/>
</dbReference>
<evidence type="ECO:0000256" key="2">
    <source>
        <dbReference type="ARBA" id="ARBA00022527"/>
    </source>
</evidence>
<organism evidence="19 20">
    <name type="scientific">Prunus avium</name>
    <name type="common">Cherry</name>
    <name type="synonym">Cerasus avium</name>
    <dbReference type="NCBI Taxonomy" id="42229"/>
    <lineage>
        <taxon>Eukaryota</taxon>
        <taxon>Viridiplantae</taxon>
        <taxon>Streptophyta</taxon>
        <taxon>Embryophyta</taxon>
        <taxon>Tracheophyta</taxon>
        <taxon>Spermatophyta</taxon>
        <taxon>Magnoliopsida</taxon>
        <taxon>eudicotyledons</taxon>
        <taxon>Gunneridae</taxon>
        <taxon>Pentapetalae</taxon>
        <taxon>rosids</taxon>
        <taxon>fabids</taxon>
        <taxon>Rosales</taxon>
        <taxon>Rosaceae</taxon>
        <taxon>Amygdaloideae</taxon>
        <taxon>Amygdaleae</taxon>
        <taxon>Prunus</taxon>
    </lineage>
</organism>
<keyword evidence="6" id="KW-0677">Repeat</keyword>
<feature type="region of interest" description="Disordered" evidence="14">
    <location>
        <begin position="673"/>
        <end position="713"/>
    </location>
</feature>
<evidence type="ECO:0000256" key="10">
    <source>
        <dbReference type="ARBA" id="ARBA00023157"/>
    </source>
</evidence>
<dbReference type="CDD" id="cd00053">
    <property type="entry name" value="EGF"/>
    <property type="match status" value="1"/>
</dbReference>
<feature type="chain" id="PRO_5028219355" evidence="16">
    <location>
        <begin position="28"/>
        <end position="713"/>
    </location>
</feature>
<dbReference type="InterPro" id="IPR000742">
    <property type="entry name" value="EGF"/>
</dbReference>
<evidence type="ECO:0000256" key="8">
    <source>
        <dbReference type="ARBA" id="ARBA00022777"/>
    </source>
</evidence>
<evidence type="ECO:0000256" key="12">
    <source>
        <dbReference type="PROSITE-ProRule" id="PRU00076"/>
    </source>
</evidence>
<evidence type="ECO:0000256" key="14">
    <source>
        <dbReference type="SAM" id="MobiDB-lite"/>
    </source>
</evidence>
<dbReference type="Proteomes" id="UP000515124">
    <property type="component" value="Unplaced"/>
</dbReference>
<dbReference type="Gene3D" id="1.10.510.10">
    <property type="entry name" value="Transferase(Phosphotransferase) domain 1"/>
    <property type="match status" value="1"/>
</dbReference>
<evidence type="ECO:0000259" key="17">
    <source>
        <dbReference type="PROSITE" id="PS50011"/>
    </source>
</evidence>
<dbReference type="GO" id="GO:0005524">
    <property type="term" value="F:ATP binding"/>
    <property type="evidence" value="ECO:0007669"/>
    <property type="project" value="UniProtKB-UniRule"/>
</dbReference>
<dbReference type="InterPro" id="IPR000719">
    <property type="entry name" value="Prot_kinase_dom"/>
</dbReference>
<dbReference type="SUPFAM" id="SSF57196">
    <property type="entry name" value="EGF/Laminin"/>
    <property type="match status" value="1"/>
</dbReference>
<evidence type="ECO:0000313" key="20">
    <source>
        <dbReference type="RefSeq" id="XP_021800860.1"/>
    </source>
</evidence>
<dbReference type="AlphaFoldDB" id="A0A6P5R7F1"/>
<evidence type="ECO:0000259" key="18">
    <source>
        <dbReference type="PROSITE" id="PS50026"/>
    </source>
</evidence>
<dbReference type="InterPro" id="IPR000152">
    <property type="entry name" value="EGF-type_Asp/Asn_hydroxyl_site"/>
</dbReference>
<dbReference type="SMART" id="SM00179">
    <property type="entry name" value="EGF_CA"/>
    <property type="match status" value="2"/>
</dbReference>
<dbReference type="SUPFAM" id="SSF56112">
    <property type="entry name" value="Protein kinase-like (PK-like)"/>
    <property type="match status" value="1"/>
</dbReference>
<keyword evidence="2" id="KW-0723">Serine/threonine-protein kinase</keyword>
<sequence length="713" mass="79574">MAFQYGMLMQLSIMLLALLVATTRASARQGGEEDETAIALPGCKAKCGNVTIPYPFGIGDGCYFRHEFNITCNGSNPQLMTTPMIVTNISLEEGELQTRQLVNRDCYDRQGKPNDIEDPSEGGLRVYTPYTASSYKNRMYVIGCDTYAKLYGSRGYQNYITGCISECDYDISINAFDEDDPCSGMGCCETKIPPLLTNLSVTVGSFKNHTLVWDFNPCGYAFVVQKGNFTFSNTSFQELRNTPRLPLILDWQIGETDCKYAMENGTYACKGNSICLDRPTGYICVCNPGFRGNPYLHDCQDTNECALNATLCENGKCINKDGNYTCDCDSGYQIVDNIKCIKVPDPKKYLKISLGASLGFLVLLVGIFWTFRNMREKKFLVIRKKYFEDNGGLLFREKLASIPRYAAKTFTEEQLKEATDNYHVSRKVGEGGYGIVYKGLLDKQLVAIKKPKPNPQIPATEPSVQEMIVLSQINHKNVVRLVGCCFETRTPILVYEFMGKGTLYERIHPENPENPENPKNPPLSLELRLQIASEAADALAYLHHSTSTSIIHGDVKTASILLDENFTAKLSDFGASILVSEDENQLSTSCQGTQGYLDPENTLTKKSDVYSFGVVLAELLTSSKPEEERNLVNVFVSKVESGVLAEILDQKMVEGHFETAKLAADLAIRCLKEKREENSPKKRKKREERPSMKEVAAELEGLVRTMEQHPSRG</sequence>
<feature type="binding site" evidence="13">
    <location>
        <position position="450"/>
    </location>
    <ligand>
        <name>ATP</name>
        <dbReference type="ChEBI" id="CHEBI:30616"/>
    </ligand>
</feature>
<dbReference type="GO" id="GO:0007166">
    <property type="term" value="P:cell surface receptor signaling pathway"/>
    <property type="evidence" value="ECO:0007669"/>
    <property type="project" value="InterPro"/>
</dbReference>
<dbReference type="GO" id="GO:0005509">
    <property type="term" value="F:calcium ion binding"/>
    <property type="evidence" value="ECO:0007669"/>
    <property type="project" value="InterPro"/>
</dbReference>
<evidence type="ECO:0000313" key="19">
    <source>
        <dbReference type="Proteomes" id="UP000515124"/>
    </source>
</evidence>
<dbReference type="InterPro" id="IPR001881">
    <property type="entry name" value="EGF-like_Ca-bd_dom"/>
</dbReference>
<keyword evidence="15" id="KW-0812">Transmembrane</keyword>
<dbReference type="InterPro" id="IPR018097">
    <property type="entry name" value="EGF_Ca-bd_CS"/>
</dbReference>
<dbReference type="PROSITE" id="PS00010">
    <property type="entry name" value="ASX_HYDROXYL"/>
    <property type="match status" value="2"/>
</dbReference>
<feature type="domain" description="Protein kinase" evidence="17">
    <location>
        <begin position="422"/>
        <end position="712"/>
    </location>
</feature>
<dbReference type="InterPro" id="IPR025287">
    <property type="entry name" value="WAK_GUB"/>
</dbReference>
<evidence type="ECO:0000256" key="13">
    <source>
        <dbReference type="PROSITE-ProRule" id="PRU10141"/>
    </source>
</evidence>
<gene>
    <name evidence="20" type="primary">LOC110745091</name>
</gene>
<keyword evidence="10" id="KW-1015">Disulfide bond</keyword>
<evidence type="ECO:0000256" key="16">
    <source>
        <dbReference type="SAM" id="SignalP"/>
    </source>
</evidence>
<dbReference type="InterPro" id="IPR001245">
    <property type="entry name" value="Ser-Thr/Tyr_kinase_cat_dom"/>
</dbReference>
<dbReference type="Pfam" id="PF07714">
    <property type="entry name" value="PK_Tyr_Ser-Thr"/>
    <property type="match status" value="1"/>
</dbReference>
<evidence type="ECO:0000256" key="7">
    <source>
        <dbReference type="ARBA" id="ARBA00022741"/>
    </source>
</evidence>